<accession>A0A9I9EFJ0</accession>
<protein>
    <submittedName>
        <fullName evidence="1">Uncharacterized protein</fullName>
    </submittedName>
</protein>
<proteinExistence type="predicted"/>
<dbReference type="EnsemblPlants" id="MELO3C033035.2.1">
    <property type="protein sequence ID" value="MELO3C033035.2.1"/>
    <property type="gene ID" value="MELO3C033035.2"/>
</dbReference>
<name>A0A9I9EFJ0_CUCME</name>
<sequence>MLRKYIFDHDCSLVLPKVLTSKLLQRSFHSKRDCA</sequence>
<dbReference type="AlphaFoldDB" id="A0A9I9EFJ0"/>
<organism evidence="1">
    <name type="scientific">Cucumis melo</name>
    <name type="common">Muskmelon</name>
    <dbReference type="NCBI Taxonomy" id="3656"/>
    <lineage>
        <taxon>Eukaryota</taxon>
        <taxon>Viridiplantae</taxon>
        <taxon>Streptophyta</taxon>
        <taxon>Embryophyta</taxon>
        <taxon>Tracheophyta</taxon>
        <taxon>Spermatophyta</taxon>
        <taxon>Magnoliopsida</taxon>
        <taxon>eudicotyledons</taxon>
        <taxon>Gunneridae</taxon>
        <taxon>Pentapetalae</taxon>
        <taxon>rosids</taxon>
        <taxon>fabids</taxon>
        <taxon>Cucurbitales</taxon>
        <taxon>Cucurbitaceae</taxon>
        <taxon>Benincaseae</taxon>
        <taxon>Cucumis</taxon>
    </lineage>
</organism>
<dbReference type="Gramene" id="MELO3C033035.2.1">
    <property type="protein sequence ID" value="MELO3C033035.2.1"/>
    <property type="gene ID" value="MELO3C033035.2"/>
</dbReference>
<evidence type="ECO:0000313" key="1">
    <source>
        <dbReference type="EnsemblPlants" id="MELO3C033035.2.1"/>
    </source>
</evidence>
<reference evidence="1" key="1">
    <citation type="submission" date="2023-03" db="UniProtKB">
        <authorList>
            <consortium name="EnsemblPlants"/>
        </authorList>
    </citation>
    <scope>IDENTIFICATION</scope>
</reference>